<accession>A0A7J7LQZ3</accession>
<dbReference type="InterPro" id="IPR038937">
    <property type="entry name" value="RopGEF"/>
</dbReference>
<feature type="compositionally biased region" description="Basic and acidic residues" evidence="3">
    <location>
        <begin position="74"/>
        <end position="86"/>
    </location>
</feature>
<dbReference type="OrthoDB" id="1053009at2759"/>
<reference evidence="5 6" key="1">
    <citation type="journal article" date="2020" name="IScience">
        <title>Genome Sequencing of the Endangered Kingdonia uniflora (Circaeasteraceae, Ranunculales) Reveals Potential Mechanisms of Evolutionary Specialization.</title>
        <authorList>
            <person name="Sun Y."/>
            <person name="Deng T."/>
            <person name="Zhang A."/>
            <person name="Moore M.J."/>
            <person name="Landis J.B."/>
            <person name="Lin N."/>
            <person name="Zhang H."/>
            <person name="Zhang X."/>
            <person name="Huang J."/>
            <person name="Zhang X."/>
            <person name="Sun H."/>
            <person name="Wang H."/>
        </authorList>
    </citation>
    <scope>NUCLEOTIDE SEQUENCE [LARGE SCALE GENOMIC DNA]</scope>
    <source>
        <strain evidence="5">TB1705</strain>
        <tissue evidence="5">Leaf</tissue>
    </source>
</reference>
<dbReference type="Proteomes" id="UP000541444">
    <property type="component" value="Unassembled WGS sequence"/>
</dbReference>
<evidence type="ECO:0000256" key="1">
    <source>
        <dbReference type="ARBA" id="ARBA00022658"/>
    </source>
</evidence>
<protein>
    <recommendedName>
        <fullName evidence="4">PRONE domain-containing protein</fullName>
    </recommendedName>
</protein>
<dbReference type="Pfam" id="PF03759">
    <property type="entry name" value="PRONE"/>
    <property type="match status" value="1"/>
</dbReference>
<evidence type="ECO:0000313" key="5">
    <source>
        <dbReference type="EMBL" id="KAF6144934.1"/>
    </source>
</evidence>
<dbReference type="EMBL" id="JACGCM010002089">
    <property type="protein sequence ID" value="KAF6144934.1"/>
    <property type="molecule type" value="Genomic_DNA"/>
</dbReference>
<keyword evidence="6" id="KW-1185">Reference proteome</keyword>
<dbReference type="GO" id="GO:0005085">
    <property type="term" value="F:guanyl-nucleotide exchange factor activity"/>
    <property type="evidence" value="ECO:0007669"/>
    <property type="project" value="UniProtKB-UniRule"/>
</dbReference>
<dbReference type="FunFam" id="1.20.58.2010:FF:000001">
    <property type="entry name" value="Rop guanine nucleotide exchange factor 14"/>
    <property type="match status" value="1"/>
</dbReference>
<dbReference type="Gene3D" id="1.20.58.2010">
    <property type="entry name" value="PRONE domain, subdomain 1"/>
    <property type="match status" value="1"/>
</dbReference>
<gene>
    <name evidence="5" type="ORF">GIB67_023410</name>
</gene>
<evidence type="ECO:0000313" key="6">
    <source>
        <dbReference type="Proteomes" id="UP000541444"/>
    </source>
</evidence>
<dbReference type="AlphaFoldDB" id="A0A7J7LQZ3"/>
<dbReference type="FunFam" id="1.20.58.1310:FF:000001">
    <property type="entry name" value="Rop guanine nucleotide exchange factor 9"/>
    <property type="match status" value="1"/>
</dbReference>
<name>A0A7J7LQZ3_9MAGN</name>
<dbReference type="InterPro" id="IPR005512">
    <property type="entry name" value="PRONE_dom"/>
</dbReference>
<keyword evidence="1 2" id="KW-0344">Guanine-nucleotide releasing factor</keyword>
<dbReference type="Gene3D" id="1.20.58.1310">
    <property type="entry name" value="PRONE domain, subdomain 2"/>
    <property type="match status" value="1"/>
</dbReference>
<feature type="domain" description="PRONE" evidence="4">
    <location>
        <begin position="92"/>
        <end position="454"/>
    </location>
</feature>
<evidence type="ECO:0000256" key="2">
    <source>
        <dbReference type="PROSITE-ProRule" id="PRU00663"/>
    </source>
</evidence>
<organism evidence="5 6">
    <name type="scientific">Kingdonia uniflora</name>
    <dbReference type="NCBI Taxonomy" id="39325"/>
    <lineage>
        <taxon>Eukaryota</taxon>
        <taxon>Viridiplantae</taxon>
        <taxon>Streptophyta</taxon>
        <taxon>Embryophyta</taxon>
        <taxon>Tracheophyta</taxon>
        <taxon>Spermatophyta</taxon>
        <taxon>Magnoliopsida</taxon>
        <taxon>Ranunculales</taxon>
        <taxon>Circaeasteraceae</taxon>
        <taxon>Kingdonia</taxon>
    </lineage>
</organism>
<feature type="region of interest" description="Disordered" evidence="3">
    <location>
        <begin position="71"/>
        <end position="100"/>
    </location>
</feature>
<proteinExistence type="predicted"/>
<dbReference type="PANTHER" id="PTHR33101:SF10">
    <property type="entry name" value="ROP GUANINE NUCLEOTIDE EXCHANGE FACTOR 12"/>
    <property type="match status" value="1"/>
</dbReference>
<evidence type="ECO:0000259" key="4">
    <source>
        <dbReference type="PROSITE" id="PS51334"/>
    </source>
</evidence>
<dbReference type="PANTHER" id="PTHR33101">
    <property type="entry name" value="ROP GUANINE NUCLEOTIDE EXCHANGE FACTOR 1"/>
    <property type="match status" value="1"/>
</dbReference>
<comment type="caution">
    <text evidence="5">The sequence shown here is derived from an EMBL/GenBank/DDBJ whole genome shotgun (WGS) entry which is preliminary data.</text>
</comment>
<sequence length="549" mass="62064">MVVALEKQYSIKKPDYFPSEGMFEITGRQAHSLIMERMNSGDEMDEKMQTRSYGSRVPSDRPLEKIQIGWALDRSSDKGPKSRLTKDSQIARTGGKDKSSDLEMMKERFAKLLLGEDMSGGGKGVSSALALSNAITNLAASVFGEQSRLEPMSVERKTRWRKEIDWFLSVTDHVVEFVPAQQTSKDGTNMEIMTTRQRTDLHMNIPALRKLDAMLIDYLDNFKDQNEFWYVSKDADEAEKGQRKDDKWWLPTPKVPKEGLSDVSRKWLKFQKDSVNQVLKAAMAINAQVLSEMQIPENYIESLPKNGRASLGDVIYRNITLDIFDPDQFLASVDLTTEHKILDLKNRIEASIVIWKRKMNNKDSKSSWSSAVSLEKRELFEERLETILILLKHSFPGIPQSSLDISKIQFNKDVGQSILESYSRILESLAFTVMSRIEDVIYADTLTQDPSLADSKTSFELPAPIRVLDSGEAMDKLNAMDTPTSMTLSDFMGWQTAGNLDELSIATSPVTPEPENFKIKAAPAIPPKKMSYIEKLETLGGLRSPRARH</sequence>
<evidence type="ECO:0000256" key="3">
    <source>
        <dbReference type="SAM" id="MobiDB-lite"/>
    </source>
</evidence>
<dbReference type="FunFam" id="1.20.58.2010:FF:000003">
    <property type="entry name" value="Rop guanine nucleotide exchange factor 14"/>
    <property type="match status" value="1"/>
</dbReference>
<dbReference type="PROSITE" id="PS51334">
    <property type="entry name" value="PRONE"/>
    <property type="match status" value="1"/>
</dbReference>